<feature type="domain" description="Peptidase M20 dimerisation" evidence="1">
    <location>
        <begin position="199"/>
        <end position="298"/>
    </location>
</feature>
<accession>A0ABW8C2C6</accession>
<evidence type="ECO:0000259" key="1">
    <source>
        <dbReference type="Pfam" id="PF07687"/>
    </source>
</evidence>
<dbReference type="PANTHER" id="PTHR11014">
    <property type="entry name" value="PEPTIDASE M20 FAMILY MEMBER"/>
    <property type="match status" value="1"/>
</dbReference>
<dbReference type="InterPro" id="IPR002933">
    <property type="entry name" value="Peptidase_M20"/>
</dbReference>
<dbReference type="EMBL" id="JBITYG010000002">
    <property type="protein sequence ID" value="MFI9100263.1"/>
    <property type="molecule type" value="Genomic_DNA"/>
</dbReference>
<dbReference type="SUPFAM" id="SSF55031">
    <property type="entry name" value="Bacterial exopeptidase dimerisation domain"/>
    <property type="match status" value="1"/>
</dbReference>
<dbReference type="Gene3D" id="3.30.70.360">
    <property type="match status" value="1"/>
</dbReference>
<dbReference type="Pfam" id="PF01546">
    <property type="entry name" value="Peptidase_M20"/>
    <property type="match status" value="1"/>
</dbReference>
<dbReference type="SUPFAM" id="SSF53187">
    <property type="entry name" value="Zn-dependent exopeptidases"/>
    <property type="match status" value="1"/>
</dbReference>
<dbReference type="InterPro" id="IPR036264">
    <property type="entry name" value="Bact_exopeptidase_dim_dom"/>
</dbReference>
<evidence type="ECO:0000313" key="2">
    <source>
        <dbReference type="EMBL" id="MFI9100263.1"/>
    </source>
</evidence>
<sequence length="438" mass="44988">MTPTAVDTAPVLAGVPDVLRPAVELYLDVHRYPELSGAEERTAGRLADRLGASGYRVTTGVGGHGVVGLLRNGPGPVVLLRTELDALPVRERTGLPYASDVVAPGGDGQPVPVMHACGHDMHLACAAGAAALLSRSAGHWSGTVMVVGQPAEETLTGARAMLDDGLYTRFAPPDVVLAQHTVPLPAGMVAHAAGPVLAGSAMLQVIVHGRGGHAGAPHLTVDPVVTAAAIVLRLQTVVARETSPADQVVITVGSLHAGTRGNVVPDHATLDISVRAFTQESLDRATGAVRRVVRAECAASDCPAEPVISTVSRSHPTQADHGTAAAVLRAHERAFGPQRVAVWPPSLATEDFPLYGPAGASLHGVEGIRTAYWMLGSVGPKQWAEAPGDSAAAKLAALPPNHAPEFRPDPRLTVPAGITALTSAALAHLDPPGIPEGR</sequence>
<name>A0ABW8C2C6_9ACTN</name>
<keyword evidence="3" id="KW-1185">Reference proteome</keyword>
<evidence type="ECO:0000313" key="3">
    <source>
        <dbReference type="Proteomes" id="UP001614394"/>
    </source>
</evidence>
<gene>
    <name evidence="2" type="ORF">ACIGXA_07040</name>
</gene>
<dbReference type="InterPro" id="IPR011650">
    <property type="entry name" value="Peptidase_M20_dimer"/>
</dbReference>
<dbReference type="Pfam" id="PF07687">
    <property type="entry name" value="M20_dimer"/>
    <property type="match status" value="1"/>
</dbReference>
<dbReference type="Proteomes" id="UP001614394">
    <property type="component" value="Unassembled WGS sequence"/>
</dbReference>
<dbReference type="Gene3D" id="3.40.630.10">
    <property type="entry name" value="Zn peptidases"/>
    <property type="match status" value="1"/>
</dbReference>
<protein>
    <submittedName>
        <fullName evidence="2">Amidohydrolase</fullName>
    </submittedName>
</protein>
<dbReference type="InterPro" id="IPR017439">
    <property type="entry name" value="Amidohydrolase"/>
</dbReference>
<reference evidence="2 3" key="1">
    <citation type="submission" date="2024-10" db="EMBL/GenBank/DDBJ databases">
        <title>The Natural Products Discovery Center: Release of the First 8490 Sequenced Strains for Exploring Actinobacteria Biosynthetic Diversity.</title>
        <authorList>
            <person name="Kalkreuter E."/>
            <person name="Kautsar S.A."/>
            <person name="Yang D."/>
            <person name="Bader C.D."/>
            <person name="Teijaro C.N."/>
            <person name="Fluegel L."/>
            <person name="Davis C.M."/>
            <person name="Simpson J.R."/>
            <person name="Lauterbach L."/>
            <person name="Steele A.D."/>
            <person name="Gui C."/>
            <person name="Meng S."/>
            <person name="Li G."/>
            <person name="Viehrig K."/>
            <person name="Ye F."/>
            <person name="Su P."/>
            <person name="Kiefer A.F."/>
            <person name="Nichols A."/>
            <person name="Cepeda A.J."/>
            <person name="Yan W."/>
            <person name="Fan B."/>
            <person name="Jiang Y."/>
            <person name="Adhikari A."/>
            <person name="Zheng C.-J."/>
            <person name="Schuster L."/>
            <person name="Cowan T.M."/>
            <person name="Smanski M.J."/>
            <person name="Chevrette M.G."/>
            <person name="De Carvalho L.P.S."/>
            <person name="Shen B."/>
        </authorList>
    </citation>
    <scope>NUCLEOTIDE SEQUENCE [LARGE SCALE GENOMIC DNA]</scope>
    <source>
        <strain evidence="2 3">NPDC053399</strain>
    </source>
</reference>
<dbReference type="RefSeq" id="WP_399645272.1">
    <property type="nucleotide sequence ID" value="NZ_JBITYG010000002.1"/>
</dbReference>
<proteinExistence type="predicted"/>
<dbReference type="NCBIfam" id="TIGR01891">
    <property type="entry name" value="amidohydrolases"/>
    <property type="match status" value="1"/>
</dbReference>
<comment type="caution">
    <text evidence="2">The sequence shown here is derived from an EMBL/GenBank/DDBJ whole genome shotgun (WGS) entry which is preliminary data.</text>
</comment>
<organism evidence="2 3">
    <name type="scientific">Streptomyces fildesensis</name>
    <dbReference type="NCBI Taxonomy" id="375757"/>
    <lineage>
        <taxon>Bacteria</taxon>
        <taxon>Bacillati</taxon>
        <taxon>Actinomycetota</taxon>
        <taxon>Actinomycetes</taxon>
        <taxon>Kitasatosporales</taxon>
        <taxon>Streptomycetaceae</taxon>
        <taxon>Streptomyces</taxon>
    </lineage>
</organism>
<dbReference type="PANTHER" id="PTHR11014:SF63">
    <property type="entry name" value="METALLOPEPTIDASE, PUTATIVE (AFU_ORTHOLOGUE AFUA_6G09600)-RELATED"/>
    <property type="match status" value="1"/>
</dbReference>